<dbReference type="SMART" id="SM00895">
    <property type="entry name" value="FCD"/>
    <property type="match status" value="1"/>
</dbReference>
<dbReference type="InterPro" id="IPR000524">
    <property type="entry name" value="Tscrpt_reg_HTH_GntR"/>
</dbReference>
<dbReference type="InterPro" id="IPR011711">
    <property type="entry name" value="GntR_C"/>
</dbReference>
<dbReference type="Proteomes" id="UP000584642">
    <property type="component" value="Unassembled WGS sequence"/>
</dbReference>
<dbReference type="EMBL" id="JABFDB010000040">
    <property type="protein sequence ID" value="NYZ24450.1"/>
    <property type="molecule type" value="Genomic_DNA"/>
</dbReference>
<dbReference type="SMART" id="SM00345">
    <property type="entry name" value="HTH_GNTR"/>
    <property type="match status" value="1"/>
</dbReference>
<comment type="caution">
    <text evidence="5">The sequence shown here is derived from an EMBL/GenBank/DDBJ whole genome shotgun (WGS) entry which is preliminary data.</text>
</comment>
<keyword evidence="3" id="KW-0804">Transcription</keyword>
<dbReference type="PANTHER" id="PTHR43537:SF44">
    <property type="entry name" value="GNTR FAMILY REGULATORY PROTEIN"/>
    <property type="match status" value="1"/>
</dbReference>
<name>A0ABX2TJC4_9PROT</name>
<dbReference type="Pfam" id="PF00392">
    <property type="entry name" value="GntR"/>
    <property type="match status" value="1"/>
</dbReference>
<evidence type="ECO:0000259" key="4">
    <source>
        <dbReference type="PROSITE" id="PS50949"/>
    </source>
</evidence>
<dbReference type="InterPro" id="IPR036388">
    <property type="entry name" value="WH-like_DNA-bd_sf"/>
</dbReference>
<dbReference type="CDD" id="cd07377">
    <property type="entry name" value="WHTH_GntR"/>
    <property type="match status" value="1"/>
</dbReference>
<dbReference type="PANTHER" id="PTHR43537">
    <property type="entry name" value="TRANSCRIPTIONAL REGULATOR, GNTR FAMILY"/>
    <property type="match status" value="1"/>
</dbReference>
<dbReference type="SUPFAM" id="SSF48008">
    <property type="entry name" value="GntR ligand-binding domain-like"/>
    <property type="match status" value="1"/>
</dbReference>
<feature type="domain" description="HTH gntR-type" evidence="4">
    <location>
        <begin position="11"/>
        <end position="79"/>
    </location>
</feature>
<dbReference type="Pfam" id="PF07729">
    <property type="entry name" value="FCD"/>
    <property type="match status" value="1"/>
</dbReference>
<dbReference type="Gene3D" id="1.10.10.10">
    <property type="entry name" value="Winged helix-like DNA-binding domain superfamily/Winged helix DNA-binding domain"/>
    <property type="match status" value="1"/>
</dbReference>
<evidence type="ECO:0000256" key="1">
    <source>
        <dbReference type="ARBA" id="ARBA00023015"/>
    </source>
</evidence>
<evidence type="ECO:0000313" key="5">
    <source>
        <dbReference type="EMBL" id="NYZ24450.1"/>
    </source>
</evidence>
<dbReference type="RefSeq" id="WP_180286222.1">
    <property type="nucleotide sequence ID" value="NZ_JABFDB010000040.1"/>
</dbReference>
<evidence type="ECO:0000256" key="2">
    <source>
        <dbReference type="ARBA" id="ARBA00023125"/>
    </source>
</evidence>
<dbReference type="SUPFAM" id="SSF46785">
    <property type="entry name" value="Winged helix' DNA-binding domain"/>
    <property type="match status" value="1"/>
</dbReference>
<keyword evidence="1" id="KW-0805">Transcription regulation</keyword>
<organism evidence="5 6">
    <name type="scientific">Azospirillum oleiclasticum</name>
    <dbReference type="NCBI Taxonomy" id="2735135"/>
    <lineage>
        <taxon>Bacteria</taxon>
        <taxon>Pseudomonadati</taxon>
        <taxon>Pseudomonadota</taxon>
        <taxon>Alphaproteobacteria</taxon>
        <taxon>Rhodospirillales</taxon>
        <taxon>Azospirillaceae</taxon>
        <taxon>Azospirillum</taxon>
    </lineage>
</organism>
<reference evidence="5 6" key="1">
    <citation type="submission" date="2020-05" db="EMBL/GenBank/DDBJ databases">
        <title>Azospirillum oleiclasticum sp. nov, a nitrogen-fixing and heavy crude oil-emulsifying bacterium isolated from the crude oil of Yumen Oilfield.</title>
        <authorList>
            <person name="Wu D."/>
            <person name="Cai M."/>
            <person name="Zhang X."/>
        </authorList>
    </citation>
    <scope>NUCLEOTIDE SEQUENCE [LARGE SCALE GENOMIC DNA]</scope>
    <source>
        <strain evidence="5 6">ROY-1-1-2</strain>
    </source>
</reference>
<evidence type="ECO:0000256" key="3">
    <source>
        <dbReference type="ARBA" id="ARBA00023163"/>
    </source>
</evidence>
<dbReference type="Gene3D" id="1.20.120.530">
    <property type="entry name" value="GntR ligand-binding domain-like"/>
    <property type="match status" value="1"/>
</dbReference>
<gene>
    <name evidence="5" type="ORF">HND93_32500</name>
</gene>
<dbReference type="InterPro" id="IPR036390">
    <property type="entry name" value="WH_DNA-bd_sf"/>
</dbReference>
<evidence type="ECO:0000313" key="6">
    <source>
        <dbReference type="Proteomes" id="UP000584642"/>
    </source>
</evidence>
<accession>A0ABX2TJC4</accession>
<protein>
    <submittedName>
        <fullName evidence="5">FadR family transcriptional regulator</fullName>
    </submittedName>
</protein>
<dbReference type="PROSITE" id="PS50949">
    <property type="entry name" value="HTH_GNTR"/>
    <property type="match status" value="1"/>
</dbReference>
<keyword evidence="6" id="KW-1185">Reference proteome</keyword>
<proteinExistence type="predicted"/>
<sequence length="259" mass="28879">MLPIRQAETERALGDEIAERLAHPLFSGSIRPGELLPKETELCDRYEVSRASVRSGLQSLVARGIVSRFAGQGTIVQDYRDWNILDPLVTRWLVDYGIPTPDFIRDIFEFRHAAEPLIAALAARNAGARDLLAMEEAYTGMEKAVGSSVMTWEGRSFTDYDVEFHVAIFRGTRNAVWAQLSHIMRPAITLVIRRSNDTADELRDSLGRHRHLMECIRLRDADGAFAATLNVMNRTALDLGLAGDAEHPLVAVLKAQLGR</sequence>
<dbReference type="PRINTS" id="PR00035">
    <property type="entry name" value="HTHGNTR"/>
</dbReference>
<keyword evidence="2" id="KW-0238">DNA-binding</keyword>
<dbReference type="InterPro" id="IPR008920">
    <property type="entry name" value="TF_FadR/GntR_C"/>
</dbReference>